<feature type="compositionally biased region" description="Polar residues" evidence="1">
    <location>
        <begin position="210"/>
        <end position="225"/>
    </location>
</feature>
<feature type="compositionally biased region" description="Pro residues" evidence="1">
    <location>
        <begin position="41"/>
        <end position="53"/>
    </location>
</feature>
<feature type="compositionally biased region" description="Low complexity" evidence="1">
    <location>
        <begin position="191"/>
        <end position="209"/>
    </location>
</feature>
<gene>
    <name evidence="2" type="ORF">J4Q44_G00318010</name>
</gene>
<proteinExistence type="predicted"/>
<keyword evidence="3" id="KW-1185">Reference proteome</keyword>
<evidence type="ECO:0000313" key="3">
    <source>
        <dbReference type="Proteomes" id="UP001356427"/>
    </source>
</evidence>
<feature type="compositionally biased region" description="Pro residues" evidence="1">
    <location>
        <begin position="154"/>
        <end position="167"/>
    </location>
</feature>
<comment type="caution">
    <text evidence="2">The sequence shown here is derived from an EMBL/GenBank/DDBJ whole genome shotgun (WGS) entry which is preliminary data.</text>
</comment>
<organism evidence="2 3">
    <name type="scientific">Coregonus suidteri</name>
    <dbReference type="NCBI Taxonomy" id="861788"/>
    <lineage>
        <taxon>Eukaryota</taxon>
        <taxon>Metazoa</taxon>
        <taxon>Chordata</taxon>
        <taxon>Craniata</taxon>
        <taxon>Vertebrata</taxon>
        <taxon>Euteleostomi</taxon>
        <taxon>Actinopterygii</taxon>
        <taxon>Neopterygii</taxon>
        <taxon>Teleostei</taxon>
        <taxon>Protacanthopterygii</taxon>
        <taxon>Salmoniformes</taxon>
        <taxon>Salmonidae</taxon>
        <taxon>Coregoninae</taxon>
        <taxon>Coregonus</taxon>
    </lineage>
</organism>
<reference evidence="2 3" key="1">
    <citation type="submission" date="2021-04" db="EMBL/GenBank/DDBJ databases">
        <authorList>
            <person name="De Guttry C."/>
            <person name="Zahm M."/>
            <person name="Klopp C."/>
            <person name="Cabau C."/>
            <person name="Louis A."/>
            <person name="Berthelot C."/>
            <person name="Parey E."/>
            <person name="Roest Crollius H."/>
            <person name="Montfort J."/>
            <person name="Robinson-Rechavi M."/>
            <person name="Bucao C."/>
            <person name="Bouchez O."/>
            <person name="Gislard M."/>
            <person name="Lluch J."/>
            <person name="Milhes M."/>
            <person name="Lampietro C."/>
            <person name="Lopez Roques C."/>
            <person name="Donnadieu C."/>
            <person name="Braasch I."/>
            <person name="Desvignes T."/>
            <person name="Postlethwait J."/>
            <person name="Bobe J."/>
            <person name="Wedekind C."/>
            <person name="Guiguen Y."/>
        </authorList>
    </citation>
    <scope>NUCLEOTIDE SEQUENCE [LARGE SCALE GENOMIC DNA]</scope>
    <source>
        <strain evidence="2">Cs_M1</strain>
        <tissue evidence="2">Blood</tissue>
    </source>
</reference>
<name>A0AAN8KSK2_9TELE</name>
<evidence type="ECO:0000256" key="1">
    <source>
        <dbReference type="SAM" id="MobiDB-lite"/>
    </source>
</evidence>
<protein>
    <submittedName>
        <fullName evidence="2">Uncharacterized protein</fullName>
    </submittedName>
</protein>
<feature type="compositionally biased region" description="Low complexity" evidence="1">
    <location>
        <begin position="7"/>
        <end position="19"/>
    </location>
</feature>
<feature type="non-terminal residue" evidence="2">
    <location>
        <position position="1"/>
    </location>
</feature>
<dbReference type="Proteomes" id="UP001356427">
    <property type="component" value="Unassembled WGS sequence"/>
</dbReference>
<feature type="region of interest" description="Disordered" evidence="1">
    <location>
        <begin position="1"/>
        <end position="225"/>
    </location>
</feature>
<dbReference type="EMBL" id="JAGTTL010000031">
    <property type="protein sequence ID" value="KAK6297218.1"/>
    <property type="molecule type" value="Genomic_DNA"/>
</dbReference>
<sequence length="225" mass="23957">NSRPQGPGSLLVSPISSPPRLRPRPPQTNHQLSLWTLLPSPSRPRPPPHPSSPTPTLHASRVPTRQRTLRHDASRTPPPNGHPPGPMIPPKYRPPPPGAYNPPSPHHWGPPPPSHYGPVPPSFGVSSGTPMARPMGPLRTYGHYGPRDHSIPPQHLPPWAAPYPPHGGPRDFPGQPPMQPQAPHGHDSSVGPQPGIGSQGQGQDYSSQQATAAPQDSVSSAMAEP</sequence>
<accession>A0AAN8KSK2</accession>
<dbReference type="AlphaFoldDB" id="A0AAN8KSK2"/>
<evidence type="ECO:0000313" key="2">
    <source>
        <dbReference type="EMBL" id="KAK6297218.1"/>
    </source>
</evidence>
<feature type="compositionally biased region" description="Pro residues" evidence="1">
    <location>
        <begin position="76"/>
        <end position="121"/>
    </location>
</feature>